<keyword evidence="3" id="KW-1185">Reference proteome</keyword>
<accession>A0A9P4YZB9</accession>
<evidence type="ECO:0000313" key="3">
    <source>
        <dbReference type="Proteomes" id="UP000749293"/>
    </source>
</evidence>
<dbReference type="Proteomes" id="UP000749293">
    <property type="component" value="Unassembled WGS sequence"/>
</dbReference>
<feature type="compositionally biased region" description="Low complexity" evidence="1">
    <location>
        <begin position="53"/>
        <end position="84"/>
    </location>
</feature>
<dbReference type="GeneID" id="55969892"/>
<sequence length="214" mass="21239">MTVALLFGASAPVSAHDGRMKLRDGLRERNSAVVPTYYGGLNRRAVTNTTTPATGDDAAVGSGDAAVGSGDAAVGSGDAAAGDAADTDDDAGADDSGSSLGGVGDAIKDVVDNTLGGLGGGDAENEDAAGGAGGLLDGLLGGILSKDKRQDAGNASTTGTAATETKRYFRPKVIRGSGAARLPPAPRAPIKEVAEKTEAKSSVIRSLFSYFRLI</sequence>
<gene>
    <name evidence="2" type="ORF">GMORB2_3664</name>
</gene>
<evidence type="ECO:0000313" key="2">
    <source>
        <dbReference type="EMBL" id="KAF4124825.1"/>
    </source>
</evidence>
<feature type="region of interest" description="Disordered" evidence="1">
    <location>
        <begin position="46"/>
        <end position="105"/>
    </location>
</feature>
<dbReference type="AlphaFoldDB" id="A0A9P4YZB9"/>
<organism evidence="2 3">
    <name type="scientific">Geosmithia morbida</name>
    <dbReference type="NCBI Taxonomy" id="1094350"/>
    <lineage>
        <taxon>Eukaryota</taxon>
        <taxon>Fungi</taxon>
        <taxon>Dikarya</taxon>
        <taxon>Ascomycota</taxon>
        <taxon>Pezizomycotina</taxon>
        <taxon>Sordariomycetes</taxon>
        <taxon>Hypocreomycetidae</taxon>
        <taxon>Hypocreales</taxon>
        <taxon>Bionectriaceae</taxon>
        <taxon>Geosmithia</taxon>
    </lineage>
</organism>
<comment type="caution">
    <text evidence="2">The sequence shown here is derived from an EMBL/GenBank/DDBJ whole genome shotgun (WGS) entry which is preliminary data.</text>
</comment>
<protein>
    <submittedName>
        <fullName evidence="2">Uncharacterized protein</fullName>
    </submittedName>
</protein>
<dbReference type="EMBL" id="JAANYQ010000003">
    <property type="protein sequence ID" value="KAF4124825.1"/>
    <property type="molecule type" value="Genomic_DNA"/>
</dbReference>
<reference evidence="2" key="1">
    <citation type="submission" date="2020-03" db="EMBL/GenBank/DDBJ databases">
        <title>Site-based positive gene gene selection in Geosmithia morbida across the United States reveals a broad range of putative effectors and factors for local host and environmental adapation.</title>
        <authorList>
            <person name="Onufrak A."/>
            <person name="Murdoch R.W."/>
            <person name="Gazis R."/>
            <person name="Huff M."/>
            <person name="Staton M."/>
            <person name="Klingeman W."/>
            <person name="Hadziabdic D."/>
        </authorList>
    </citation>
    <scope>NUCLEOTIDE SEQUENCE</scope>
    <source>
        <strain evidence="2">1262</strain>
    </source>
</reference>
<evidence type="ECO:0000256" key="1">
    <source>
        <dbReference type="SAM" id="MobiDB-lite"/>
    </source>
</evidence>
<dbReference type="RefSeq" id="XP_035323477.1">
    <property type="nucleotide sequence ID" value="XM_035465640.1"/>
</dbReference>
<name>A0A9P4YZB9_9HYPO</name>
<proteinExistence type="predicted"/>